<sequence length="476" mass="52085">MATDLAAEQRIIGSADDILRSTLESATNVDPSRNYDILSLLDVPLPLSPSFYDSSRHKLSSTKSLTDVTLKMPRNKRLERLIYAPNMLDGVEKNERESIEFPNLNGSGPYGATLVTHALEDVGSGRHAPPVIFSEEDVAKIVEVNVFDPVIDAARVLLSRSISPGTQDPEYPYLVSCSKTEVIPDRVLWHKSTINGETVAKMALSIEYKSERVLQKSWKSSKEKDQGHNHGHIFSALQENDKDCFPVGCAIKFAWSKDTKSGHNDVLTRVLVQIWLEMDTTQTDKAILTSYDSTIFFVKRSNTLYFSPTYRPTPEPGKTSNLRLGVYCFVKYALGHYNDSDIDLPVIKDETRGWPPVEIMDTTESFGVVQMTLCSSVLSRKGRGVTYPKYIDGETTLSETLSSGGRGSDRDVGSSPLPQLTSSSKSGSGVEVLDPEEGKSSGSSEKETPESEDGSSGSAVAMSVSELAAGSDMDLS</sequence>
<comment type="caution">
    <text evidence="1">The sequence shown here is derived from an EMBL/GenBank/DDBJ whole genome shotgun (WGS) entry which is preliminary data.</text>
</comment>
<evidence type="ECO:0000313" key="1">
    <source>
        <dbReference type="EMBL" id="KAI0084589.1"/>
    </source>
</evidence>
<accession>A0ACB8TRK1</accession>
<evidence type="ECO:0000313" key="2">
    <source>
        <dbReference type="Proteomes" id="UP001055072"/>
    </source>
</evidence>
<reference evidence="1" key="1">
    <citation type="journal article" date="2021" name="Environ. Microbiol.">
        <title>Gene family expansions and transcriptome signatures uncover fungal adaptations to wood decay.</title>
        <authorList>
            <person name="Hage H."/>
            <person name="Miyauchi S."/>
            <person name="Viragh M."/>
            <person name="Drula E."/>
            <person name="Min B."/>
            <person name="Chaduli D."/>
            <person name="Navarro D."/>
            <person name="Favel A."/>
            <person name="Norest M."/>
            <person name="Lesage-Meessen L."/>
            <person name="Balint B."/>
            <person name="Merenyi Z."/>
            <person name="de Eugenio L."/>
            <person name="Morin E."/>
            <person name="Martinez A.T."/>
            <person name="Baldrian P."/>
            <person name="Stursova M."/>
            <person name="Martinez M.J."/>
            <person name="Novotny C."/>
            <person name="Magnuson J.K."/>
            <person name="Spatafora J.W."/>
            <person name="Maurice S."/>
            <person name="Pangilinan J."/>
            <person name="Andreopoulos W."/>
            <person name="LaButti K."/>
            <person name="Hundley H."/>
            <person name="Na H."/>
            <person name="Kuo A."/>
            <person name="Barry K."/>
            <person name="Lipzen A."/>
            <person name="Henrissat B."/>
            <person name="Riley R."/>
            <person name="Ahrendt S."/>
            <person name="Nagy L.G."/>
            <person name="Grigoriev I.V."/>
            <person name="Martin F."/>
            <person name="Rosso M.N."/>
        </authorList>
    </citation>
    <scope>NUCLEOTIDE SEQUENCE</scope>
    <source>
        <strain evidence="1">CBS 384.51</strain>
    </source>
</reference>
<dbReference type="Proteomes" id="UP001055072">
    <property type="component" value="Unassembled WGS sequence"/>
</dbReference>
<dbReference type="EMBL" id="MU274940">
    <property type="protein sequence ID" value="KAI0084589.1"/>
    <property type="molecule type" value="Genomic_DNA"/>
</dbReference>
<organism evidence="1 2">
    <name type="scientific">Irpex rosettiformis</name>
    <dbReference type="NCBI Taxonomy" id="378272"/>
    <lineage>
        <taxon>Eukaryota</taxon>
        <taxon>Fungi</taxon>
        <taxon>Dikarya</taxon>
        <taxon>Basidiomycota</taxon>
        <taxon>Agaricomycotina</taxon>
        <taxon>Agaricomycetes</taxon>
        <taxon>Polyporales</taxon>
        <taxon>Irpicaceae</taxon>
        <taxon>Irpex</taxon>
    </lineage>
</organism>
<gene>
    <name evidence="1" type="ORF">BDY19DRAFT_997508</name>
</gene>
<name>A0ACB8TRK1_9APHY</name>
<keyword evidence="2" id="KW-1185">Reference proteome</keyword>
<proteinExistence type="predicted"/>
<protein>
    <submittedName>
        <fullName evidence="1">Uncharacterized protein</fullName>
    </submittedName>
</protein>